<dbReference type="AlphaFoldDB" id="A0AAV9RVA1"/>
<sequence>MAIAASPPLQPDTSSFLLYAGDTPTNLSCPLLLLGPFAGWIHLSESVEVVQDQSANRRMGAPCSPRISSPLLFKFFWNARSKAFTSPPCLPSNTFYESQETPAMSRTGEMLTKHPNTQVLQTPVVVDILRVLRDPL</sequence>
<name>A0AAV9RVA1_9TELE</name>
<dbReference type="EMBL" id="JAHHUM010001279">
    <property type="protein sequence ID" value="KAK5612936.1"/>
    <property type="molecule type" value="Genomic_DNA"/>
</dbReference>
<keyword evidence="2" id="KW-1185">Reference proteome</keyword>
<gene>
    <name evidence="1" type="ORF">CRENBAI_004394</name>
</gene>
<reference evidence="1 2" key="1">
    <citation type="submission" date="2021-06" db="EMBL/GenBank/DDBJ databases">
        <authorList>
            <person name="Palmer J.M."/>
        </authorList>
    </citation>
    <scope>NUCLEOTIDE SEQUENCE [LARGE SCALE GENOMIC DNA]</scope>
    <source>
        <strain evidence="1 2">MEX-2019</strain>
        <tissue evidence="1">Muscle</tissue>
    </source>
</reference>
<evidence type="ECO:0000313" key="1">
    <source>
        <dbReference type="EMBL" id="KAK5612936.1"/>
    </source>
</evidence>
<accession>A0AAV9RVA1</accession>
<evidence type="ECO:0000313" key="2">
    <source>
        <dbReference type="Proteomes" id="UP001311232"/>
    </source>
</evidence>
<proteinExistence type="predicted"/>
<dbReference type="Proteomes" id="UP001311232">
    <property type="component" value="Unassembled WGS sequence"/>
</dbReference>
<comment type="caution">
    <text evidence="1">The sequence shown here is derived from an EMBL/GenBank/DDBJ whole genome shotgun (WGS) entry which is preliminary data.</text>
</comment>
<protein>
    <submittedName>
        <fullName evidence="1">Uncharacterized protein</fullName>
    </submittedName>
</protein>
<organism evidence="1 2">
    <name type="scientific">Crenichthys baileyi</name>
    <name type="common">White River springfish</name>
    <dbReference type="NCBI Taxonomy" id="28760"/>
    <lineage>
        <taxon>Eukaryota</taxon>
        <taxon>Metazoa</taxon>
        <taxon>Chordata</taxon>
        <taxon>Craniata</taxon>
        <taxon>Vertebrata</taxon>
        <taxon>Euteleostomi</taxon>
        <taxon>Actinopterygii</taxon>
        <taxon>Neopterygii</taxon>
        <taxon>Teleostei</taxon>
        <taxon>Neoteleostei</taxon>
        <taxon>Acanthomorphata</taxon>
        <taxon>Ovalentaria</taxon>
        <taxon>Atherinomorphae</taxon>
        <taxon>Cyprinodontiformes</taxon>
        <taxon>Goodeidae</taxon>
        <taxon>Crenichthys</taxon>
    </lineage>
</organism>